<dbReference type="GO" id="GO:0003677">
    <property type="term" value="F:DNA binding"/>
    <property type="evidence" value="ECO:0007669"/>
    <property type="project" value="UniProtKB-KW"/>
</dbReference>
<dbReference type="KEGG" id="rher:EHE19_014210"/>
<keyword evidence="1" id="KW-0238">DNA-binding</keyword>
<dbReference type="PANTHER" id="PTHR35145">
    <property type="entry name" value="CYTOPLASMIC PROTEIN-RELATED"/>
    <property type="match status" value="1"/>
</dbReference>
<keyword evidence="2" id="KW-1185">Reference proteome</keyword>
<proteinExistence type="predicted"/>
<dbReference type="Proteomes" id="UP000306409">
    <property type="component" value="Chromosome"/>
</dbReference>
<dbReference type="EMBL" id="CP061336">
    <property type="protein sequence ID" value="QNU66027.1"/>
    <property type="molecule type" value="Genomic_DNA"/>
</dbReference>
<dbReference type="PANTHER" id="PTHR35145:SF1">
    <property type="entry name" value="CYTOPLASMIC PROTEIN"/>
    <property type="match status" value="1"/>
</dbReference>
<dbReference type="AlphaFoldDB" id="A0A4U7JH69"/>
<organism evidence="1 2">
    <name type="scientific">Ruminiclostridium herbifermentans</name>
    <dbReference type="NCBI Taxonomy" id="2488810"/>
    <lineage>
        <taxon>Bacteria</taxon>
        <taxon>Bacillati</taxon>
        <taxon>Bacillota</taxon>
        <taxon>Clostridia</taxon>
        <taxon>Eubacteriales</taxon>
        <taxon>Oscillospiraceae</taxon>
        <taxon>Ruminiclostridium</taxon>
    </lineage>
</organism>
<dbReference type="InterPro" id="IPR007351">
    <property type="entry name" value="YjbR"/>
</dbReference>
<evidence type="ECO:0000313" key="1">
    <source>
        <dbReference type="EMBL" id="QNU66027.1"/>
    </source>
</evidence>
<dbReference type="SUPFAM" id="SSF142906">
    <property type="entry name" value="YjbR-like"/>
    <property type="match status" value="1"/>
</dbReference>
<reference evidence="1 2" key="1">
    <citation type="submission" date="2020-09" db="EMBL/GenBank/DDBJ databases">
        <title>Characterization and genome sequencing of Ruminiclostridium sp. nov. MA18.</title>
        <authorList>
            <person name="Rettenmaier R."/>
            <person name="Kowollik M.-L."/>
            <person name="Liebl W."/>
            <person name="Zverlov V."/>
        </authorList>
    </citation>
    <scope>NUCLEOTIDE SEQUENCE [LARGE SCALE GENOMIC DNA]</scope>
    <source>
        <strain evidence="1 2">MA18</strain>
    </source>
</reference>
<dbReference type="RefSeq" id="WP_137696776.1">
    <property type="nucleotide sequence ID" value="NZ_CP061336.1"/>
</dbReference>
<protein>
    <submittedName>
        <fullName evidence="1">MmcQ/YjbR family DNA-binding protein</fullName>
    </submittedName>
</protein>
<dbReference type="Gene3D" id="3.90.1150.30">
    <property type="match status" value="1"/>
</dbReference>
<gene>
    <name evidence="1" type="ORF">EHE19_014210</name>
</gene>
<dbReference type="OrthoDB" id="9789813at2"/>
<dbReference type="Pfam" id="PF04237">
    <property type="entry name" value="YjbR"/>
    <property type="match status" value="1"/>
</dbReference>
<accession>A0A4U7JH69</accession>
<sequence>MKYLWLDEYLLSMKGATKDFKVEWGWTRYLIGNKMFAAICKDAKGERDIITIKLEPFEGEFLRSQHQDIIPGHYMNKEHWNSIYLDWNIPDEMMKDLTKKSYQLVLGGLSKKLQKEILGLF</sequence>
<name>A0A4U7JH69_9FIRM</name>
<dbReference type="InterPro" id="IPR058532">
    <property type="entry name" value="YjbR/MT2646/Rv2570-like"/>
</dbReference>
<evidence type="ECO:0000313" key="2">
    <source>
        <dbReference type="Proteomes" id="UP000306409"/>
    </source>
</evidence>
<dbReference type="InterPro" id="IPR038056">
    <property type="entry name" value="YjbR-like_sf"/>
</dbReference>